<dbReference type="NCBIfam" id="TIGR00099">
    <property type="entry name" value="Cof-subfamily"/>
    <property type="match status" value="1"/>
</dbReference>
<dbReference type="SFLD" id="SFLDG01140">
    <property type="entry name" value="C2.B:_Phosphomannomutase_and_P"/>
    <property type="match status" value="1"/>
</dbReference>
<dbReference type="RefSeq" id="WP_072988581.1">
    <property type="nucleotide sequence ID" value="NZ_FQZB01000011.1"/>
</dbReference>
<dbReference type="NCBIfam" id="TIGR01484">
    <property type="entry name" value="HAD-SF-IIB"/>
    <property type="match status" value="1"/>
</dbReference>
<dbReference type="PROSITE" id="PS01229">
    <property type="entry name" value="COF_2"/>
    <property type="match status" value="1"/>
</dbReference>
<dbReference type="PANTHER" id="PTHR10000">
    <property type="entry name" value="PHOSPHOSERINE PHOSPHATASE"/>
    <property type="match status" value="1"/>
</dbReference>
<evidence type="ECO:0000313" key="1">
    <source>
        <dbReference type="EMBL" id="SHJ85223.1"/>
    </source>
</evidence>
<dbReference type="Proteomes" id="UP000184310">
    <property type="component" value="Unassembled WGS sequence"/>
</dbReference>
<keyword evidence="2" id="KW-1185">Reference proteome</keyword>
<dbReference type="STRING" id="1121302.SAMN02745163_02710"/>
<dbReference type="SUPFAM" id="SSF56784">
    <property type="entry name" value="HAD-like"/>
    <property type="match status" value="1"/>
</dbReference>
<dbReference type="PANTHER" id="PTHR10000:SF8">
    <property type="entry name" value="HAD SUPERFAMILY HYDROLASE-LIKE, TYPE 3"/>
    <property type="match status" value="1"/>
</dbReference>
<dbReference type="Gene3D" id="3.40.50.1000">
    <property type="entry name" value="HAD superfamily/HAD-like"/>
    <property type="match status" value="1"/>
</dbReference>
<gene>
    <name evidence="1" type="ORF">SAMN02745163_02710</name>
</gene>
<dbReference type="CDD" id="cd07516">
    <property type="entry name" value="HAD_Pase"/>
    <property type="match status" value="1"/>
</dbReference>
<sequence length="277" mass="31220">MKYKLVCIDMDGTLLNSKHKISEETKISLRKAHEKGVHIVITTGRIYNNAAYYSNLLGVKSPVIAANGAFIREKDKSDVIYMNTLTENQCRSILDILLKYKLVPHFHTYNEVYLGSRFHKFMSYIAIGRKLPKDMPVISRYIGNKDKWYNVFKKMDGNLVKAIVFHPNANRINKAKEELMKIPSLEIASSGDLNIEINAEGVCKGQAVEVLAKYYGIKREEVICIGDNENDVSMIEYAGLGVAMGNAIESLKKKANYITDTNDNDGVAKVIEKFILS</sequence>
<organism evidence="1 2">
    <name type="scientific">Clostridium cavendishii DSM 21758</name>
    <dbReference type="NCBI Taxonomy" id="1121302"/>
    <lineage>
        <taxon>Bacteria</taxon>
        <taxon>Bacillati</taxon>
        <taxon>Bacillota</taxon>
        <taxon>Clostridia</taxon>
        <taxon>Eubacteriales</taxon>
        <taxon>Clostridiaceae</taxon>
        <taxon>Clostridium</taxon>
    </lineage>
</organism>
<accession>A0A1M6MPK7</accession>
<dbReference type="Pfam" id="PF08282">
    <property type="entry name" value="Hydrolase_3"/>
    <property type="match status" value="1"/>
</dbReference>
<dbReference type="GO" id="GO:0000287">
    <property type="term" value="F:magnesium ion binding"/>
    <property type="evidence" value="ECO:0007669"/>
    <property type="project" value="TreeGrafter"/>
</dbReference>
<dbReference type="PROSITE" id="PS01228">
    <property type="entry name" value="COF_1"/>
    <property type="match status" value="1"/>
</dbReference>
<dbReference type="SFLD" id="SFLDS00003">
    <property type="entry name" value="Haloacid_Dehalogenase"/>
    <property type="match status" value="1"/>
</dbReference>
<dbReference type="GO" id="GO:0016791">
    <property type="term" value="F:phosphatase activity"/>
    <property type="evidence" value="ECO:0007669"/>
    <property type="project" value="UniProtKB-ARBA"/>
</dbReference>
<evidence type="ECO:0008006" key="3">
    <source>
        <dbReference type="Google" id="ProtNLM"/>
    </source>
</evidence>
<dbReference type="InterPro" id="IPR000150">
    <property type="entry name" value="Cof"/>
</dbReference>
<proteinExistence type="predicted"/>
<protein>
    <recommendedName>
        <fullName evidence="3">Cof subfamily of IIB subfamily of haloacid dehalogenase superfamily/HAD-superfamily hydrolase, subfamily IIB</fullName>
    </recommendedName>
</protein>
<dbReference type="InterPro" id="IPR006379">
    <property type="entry name" value="HAD-SF_hydro_IIB"/>
</dbReference>
<reference evidence="1 2" key="1">
    <citation type="submission" date="2016-11" db="EMBL/GenBank/DDBJ databases">
        <authorList>
            <person name="Jaros S."/>
            <person name="Januszkiewicz K."/>
            <person name="Wedrychowicz H."/>
        </authorList>
    </citation>
    <scope>NUCLEOTIDE SEQUENCE [LARGE SCALE GENOMIC DNA]</scope>
    <source>
        <strain evidence="1 2">DSM 21758</strain>
    </source>
</reference>
<name>A0A1M6MPK7_9CLOT</name>
<dbReference type="Gene3D" id="3.30.1240.10">
    <property type="match status" value="1"/>
</dbReference>
<dbReference type="InterPro" id="IPR036412">
    <property type="entry name" value="HAD-like_sf"/>
</dbReference>
<evidence type="ECO:0000313" key="2">
    <source>
        <dbReference type="Proteomes" id="UP000184310"/>
    </source>
</evidence>
<dbReference type="InterPro" id="IPR023214">
    <property type="entry name" value="HAD_sf"/>
</dbReference>
<dbReference type="GO" id="GO:0005829">
    <property type="term" value="C:cytosol"/>
    <property type="evidence" value="ECO:0007669"/>
    <property type="project" value="TreeGrafter"/>
</dbReference>
<dbReference type="AlphaFoldDB" id="A0A1M6MPK7"/>
<dbReference type="SFLD" id="SFLDG01144">
    <property type="entry name" value="C2.B.4:_PGP_Like"/>
    <property type="match status" value="1"/>
</dbReference>
<dbReference type="EMBL" id="FQZB01000011">
    <property type="protein sequence ID" value="SHJ85223.1"/>
    <property type="molecule type" value="Genomic_DNA"/>
</dbReference>
<dbReference type="OrthoDB" id="9781413at2"/>